<dbReference type="EMBL" id="FN653022">
    <property type="protein sequence ID" value="CBY07388.1"/>
    <property type="molecule type" value="Genomic_DNA"/>
</dbReference>
<dbReference type="Proteomes" id="UP000001307">
    <property type="component" value="Unassembled WGS sequence"/>
</dbReference>
<proteinExistence type="predicted"/>
<gene>
    <name evidence="1" type="ORF">GSOID_T00017063001</name>
</gene>
<protein>
    <submittedName>
        <fullName evidence="1">Uncharacterized protein</fullName>
    </submittedName>
</protein>
<dbReference type="InParanoid" id="E4X2G3"/>
<evidence type="ECO:0000313" key="1">
    <source>
        <dbReference type="EMBL" id="CBY07388.1"/>
    </source>
</evidence>
<name>E4X2G3_OIKDI</name>
<evidence type="ECO:0000313" key="2">
    <source>
        <dbReference type="Proteomes" id="UP000001307"/>
    </source>
</evidence>
<accession>E4X2G3</accession>
<reference evidence="1" key="1">
    <citation type="journal article" date="2010" name="Science">
        <title>Plasticity of animal genome architecture unmasked by rapid evolution of a pelagic tunicate.</title>
        <authorList>
            <person name="Denoeud F."/>
            <person name="Henriet S."/>
            <person name="Mungpakdee S."/>
            <person name="Aury J.M."/>
            <person name="Da Silva C."/>
            <person name="Brinkmann H."/>
            <person name="Mikhaleva J."/>
            <person name="Olsen L.C."/>
            <person name="Jubin C."/>
            <person name="Canestro C."/>
            <person name="Bouquet J.M."/>
            <person name="Danks G."/>
            <person name="Poulain J."/>
            <person name="Campsteijn C."/>
            <person name="Adamski M."/>
            <person name="Cross I."/>
            <person name="Yadetie F."/>
            <person name="Muffato M."/>
            <person name="Louis A."/>
            <person name="Butcher S."/>
            <person name="Tsagkogeorga G."/>
            <person name="Konrad A."/>
            <person name="Singh S."/>
            <person name="Jensen M.F."/>
            <person name="Cong E.H."/>
            <person name="Eikeseth-Otteraa H."/>
            <person name="Noel B."/>
            <person name="Anthouard V."/>
            <person name="Porcel B.M."/>
            <person name="Kachouri-Lafond R."/>
            <person name="Nishino A."/>
            <person name="Ugolini M."/>
            <person name="Chourrout P."/>
            <person name="Nishida H."/>
            <person name="Aasland R."/>
            <person name="Huzurbazar S."/>
            <person name="Westhof E."/>
            <person name="Delsuc F."/>
            <person name="Lehrach H."/>
            <person name="Reinhardt R."/>
            <person name="Weissenbach J."/>
            <person name="Roy S.W."/>
            <person name="Artiguenave F."/>
            <person name="Postlethwait J.H."/>
            <person name="Manak J.R."/>
            <person name="Thompson E.M."/>
            <person name="Jaillon O."/>
            <person name="Du Pasquier L."/>
            <person name="Boudinot P."/>
            <person name="Liberles D.A."/>
            <person name="Volff J.N."/>
            <person name="Philippe H."/>
            <person name="Lenhard B."/>
            <person name="Roest Crollius H."/>
            <person name="Wincker P."/>
            <person name="Chourrout D."/>
        </authorList>
    </citation>
    <scope>NUCLEOTIDE SEQUENCE [LARGE SCALE GENOMIC DNA]</scope>
</reference>
<sequence>MYCFTKKEFVKFIAEPLRVKHTDKKCRFKGYPKEKIEIFMKDEKEWNKFTRLLRGKLHCGVIPFLTDLIYKQPELIFPGFLKGQILCDSNLEITRKLTFWLRPENIGFEVDDRVEFEEKLSEREARSGLSQLVNEVDLMSDEEIDGQFCELDRTILEEEPAGDKEADILGDKEDSDESAGQVLKNIETVQEVADPTALITGQDKALKDAECAASIMNIFTMNGEHKSDSKGGRRQTWSSKFINMALELLADGQCAASVHKYFVTMSKFYPELLEGENRRVPSCRYFERLRDALPALNSAHTKDTILKGDRFVLACDAAAMHDATKSIAVGIINTVGRLHIVDIRRSRGGSAEAVAEQMISIVEDSGASRILKSKVDFFMSDQESAQIRANCIVSQKFVGVDNEVAPPTVYCAMHTSSNACSRSIDALKRVSPNAFILLDSIRSCYGKAASGGFCHQDGRKVLKTLLKERDDKTTMIFADDLGKRFGCTERNAGSLVLFFSTVLKATRCLKFQYEQKKKDEDKNSKFHLIETLVSGQCDGYVLDSAGLFLNYQAFVNDFHKRVSAVGEKALTFSMLKELFKSTLGRIQAVLNAPNPYEELINAARLMAVSEESVATLDCIDSRWVKATALARRKRLNQCALAIVEGTKWKLQKDFDLIKDLSLPDDRKIISTNRALESSFATLKGFQAKIKNLGQEKLFSVATAKYNKLTVWLSDLPSEEREELLMLAIKDKKVQAQERKRKTIEADRESLLSIPKKFR</sequence>
<keyword evidence="2" id="KW-1185">Reference proteome</keyword>
<organism evidence="1">
    <name type="scientific">Oikopleura dioica</name>
    <name type="common">Tunicate</name>
    <dbReference type="NCBI Taxonomy" id="34765"/>
    <lineage>
        <taxon>Eukaryota</taxon>
        <taxon>Metazoa</taxon>
        <taxon>Chordata</taxon>
        <taxon>Tunicata</taxon>
        <taxon>Appendicularia</taxon>
        <taxon>Copelata</taxon>
        <taxon>Oikopleuridae</taxon>
        <taxon>Oikopleura</taxon>
    </lineage>
</organism>
<dbReference type="AlphaFoldDB" id="E4X2G3"/>